<dbReference type="PANTHER" id="PTHR35011:SF2">
    <property type="entry name" value="2,3-DIKETO-L-GULONATE TRAP TRANSPORTER SMALL PERMEASE PROTEIN YIAM"/>
    <property type="match status" value="1"/>
</dbReference>
<keyword evidence="4 9" id="KW-0997">Cell inner membrane</keyword>
<feature type="transmembrane region" description="Helical" evidence="9">
    <location>
        <begin position="106"/>
        <end position="125"/>
    </location>
</feature>
<reference evidence="11 12" key="1">
    <citation type="submission" date="2022-01" db="EMBL/GenBank/DDBJ databases">
        <title>Maritalea mediterranea sp. nov., isolated from marine plastic residues from the Malva-rosa beach (Valencia, Spain).</title>
        <authorList>
            <person name="Vidal-Verdu A."/>
            <person name="Molina-Menor E."/>
            <person name="Pascual J."/>
            <person name="Pereto J."/>
            <person name="Porcar M."/>
        </authorList>
    </citation>
    <scope>NUCLEOTIDE SEQUENCE [LARGE SCALE GENOMIC DNA]</scope>
    <source>
        <strain evidence="11 12">P4.10X</strain>
    </source>
</reference>
<keyword evidence="3" id="KW-1003">Cell membrane</keyword>
<comment type="subunit">
    <text evidence="9">The complex comprises the extracytoplasmic solute receptor protein and the two transmembrane proteins.</text>
</comment>
<evidence type="ECO:0000256" key="8">
    <source>
        <dbReference type="ARBA" id="ARBA00038436"/>
    </source>
</evidence>
<dbReference type="EMBL" id="JAKGTI010000002">
    <property type="protein sequence ID" value="MCF4098630.1"/>
    <property type="molecule type" value="Genomic_DNA"/>
</dbReference>
<dbReference type="InterPro" id="IPR055348">
    <property type="entry name" value="DctQ"/>
</dbReference>
<evidence type="ECO:0000313" key="12">
    <source>
        <dbReference type="Proteomes" id="UP001201217"/>
    </source>
</evidence>
<evidence type="ECO:0000256" key="4">
    <source>
        <dbReference type="ARBA" id="ARBA00022519"/>
    </source>
</evidence>
<evidence type="ECO:0000256" key="7">
    <source>
        <dbReference type="ARBA" id="ARBA00023136"/>
    </source>
</evidence>
<evidence type="ECO:0000256" key="5">
    <source>
        <dbReference type="ARBA" id="ARBA00022692"/>
    </source>
</evidence>
<sequence length="187" mass="20863">MTDNNTQEDQSIKRPTPKWVSVLEMISSRLNRIAAGISAILLVLMVGLILVEIVLRFFSLSTFMTDVLVGHGVAAITFLAAAWALEEGSMIRISAVTQVLRGRVRWATEAFCIVSVEILIVWLMYFEWRTVGKLWARGSTTEHYLPIPLWIPAAIFLVGLALLGLQILVRGARLISHGYDENSLLKL</sequence>
<dbReference type="PANTHER" id="PTHR35011">
    <property type="entry name" value="2,3-DIKETO-L-GULONATE TRAP TRANSPORTER SMALL PERMEASE PROTEIN YIAM"/>
    <property type="match status" value="1"/>
</dbReference>
<evidence type="ECO:0000256" key="6">
    <source>
        <dbReference type="ARBA" id="ARBA00022989"/>
    </source>
</evidence>
<comment type="similarity">
    <text evidence="8 9">Belongs to the TRAP transporter small permease family.</text>
</comment>
<feature type="transmembrane region" description="Helical" evidence="9">
    <location>
        <begin position="145"/>
        <end position="169"/>
    </location>
</feature>
<evidence type="ECO:0000256" key="3">
    <source>
        <dbReference type="ARBA" id="ARBA00022475"/>
    </source>
</evidence>
<evidence type="ECO:0000256" key="2">
    <source>
        <dbReference type="ARBA" id="ARBA00022448"/>
    </source>
</evidence>
<name>A0ABS9E6X4_9HYPH</name>
<evidence type="ECO:0000259" key="10">
    <source>
        <dbReference type="Pfam" id="PF04290"/>
    </source>
</evidence>
<protein>
    <recommendedName>
        <fullName evidence="9">TRAP transporter small permease protein</fullName>
    </recommendedName>
</protein>
<feature type="transmembrane region" description="Helical" evidence="9">
    <location>
        <begin position="67"/>
        <end position="85"/>
    </location>
</feature>
<dbReference type="Proteomes" id="UP001201217">
    <property type="component" value="Unassembled WGS sequence"/>
</dbReference>
<feature type="transmembrane region" description="Helical" evidence="9">
    <location>
        <begin position="33"/>
        <end position="55"/>
    </location>
</feature>
<organism evidence="11 12">
    <name type="scientific">Maritalea mediterranea</name>
    <dbReference type="NCBI Taxonomy" id="2909667"/>
    <lineage>
        <taxon>Bacteria</taxon>
        <taxon>Pseudomonadati</taxon>
        <taxon>Pseudomonadota</taxon>
        <taxon>Alphaproteobacteria</taxon>
        <taxon>Hyphomicrobiales</taxon>
        <taxon>Devosiaceae</taxon>
        <taxon>Maritalea</taxon>
    </lineage>
</organism>
<keyword evidence="2 9" id="KW-0813">Transport</keyword>
<keyword evidence="7 9" id="KW-0472">Membrane</keyword>
<feature type="domain" description="Tripartite ATP-independent periplasmic transporters DctQ component" evidence="10">
    <location>
        <begin position="45"/>
        <end position="175"/>
    </location>
</feature>
<evidence type="ECO:0000256" key="1">
    <source>
        <dbReference type="ARBA" id="ARBA00004429"/>
    </source>
</evidence>
<keyword evidence="12" id="KW-1185">Reference proteome</keyword>
<gene>
    <name evidence="11" type="ORF">L1I42_09035</name>
</gene>
<comment type="subcellular location">
    <subcellularLocation>
        <location evidence="1 9">Cell inner membrane</location>
        <topology evidence="1 9">Multi-pass membrane protein</topology>
    </subcellularLocation>
</comment>
<accession>A0ABS9E6X4</accession>
<proteinExistence type="inferred from homology"/>
<dbReference type="RefSeq" id="WP_236114215.1">
    <property type="nucleotide sequence ID" value="NZ_JAKGTI010000002.1"/>
</dbReference>
<comment type="caution">
    <text evidence="11">The sequence shown here is derived from an EMBL/GenBank/DDBJ whole genome shotgun (WGS) entry which is preliminary data.</text>
</comment>
<evidence type="ECO:0000256" key="9">
    <source>
        <dbReference type="RuleBase" id="RU369079"/>
    </source>
</evidence>
<keyword evidence="6 9" id="KW-1133">Transmembrane helix</keyword>
<dbReference type="InterPro" id="IPR007387">
    <property type="entry name" value="TRAP_DctQ"/>
</dbReference>
<keyword evidence="5 9" id="KW-0812">Transmembrane</keyword>
<dbReference type="Pfam" id="PF04290">
    <property type="entry name" value="DctQ"/>
    <property type="match status" value="1"/>
</dbReference>
<evidence type="ECO:0000313" key="11">
    <source>
        <dbReference type="EMBL" id="MCF4098630.1"/>
    </source>
</evidence>
<comment type="function">
    <text evidence="9">Part of the tripartite ATP-independent periplasmic (TRAP) transport system.</text>
</comment>